<dbReference type="RefSeq" id="WP_004840074.1">
    <property type="nucleotide sequence ID" value="NZ_CP111084.1"/>
</dbReference>
<protein>
    <submittedName>
        <fullName evidence="1">Uncharacterized protein</fullName>
    </submittedName>
</protein>
<dbReference type="EMBL" id="JAPRAY010000003">
    <property type="protein sequence ID" value="MCZ0666530.1"/>
    <property type="molecule type" value="Genomic_DNA"/>
</dbReference>
<dbReference type="Proteomes" id="UP001079535">
    <property type="component" value="Unassembled WGS sequence"/>
</dbReference>
<sequence>MKTSTYVTPGSHNLQIPNRSEFHKYLIENITVGDFSTGGCADGGTKIKKIAHAINWSKAMHNKYYIKKFSEENKK</sequence>
<evidence type="ECO:0000313" key="1">
    <source>
        <dbReference type="EMBL" id="MCZ0666530.1"/>
    </source>
</evidence>
<gene>
    <name evidence="1" type="ORF">OZZ17_03140</name>
</gene>
<reference evidence="1" key="1">
    <citation type="submission" date="2022-11" db="EMBL/GenBank/DDBJ databases">
        <title>Temperate bacteriophages infecting mucin-degrading bacterium Ruminococcus gnavus from the human gut.</title>
        <authorList>
            <person name="Buttimer C."/>
        </authorList>
    </citation>
    <scope>NUCLEOTIDE SEQUENCE</scope>
    <source>
        <strain evidence="1">CCUG 49994</strain>
    </source>
</reference>
<dbReference type="GeneID" id="57432443"/>
<accession>A0A9Q4HX07</accession>
<organism evidence="1 2">
    <name type="scientific">Mediterraneibacter gnavus</name>
    <name type="common">Ruminococcus gnavus</name>
    <dbReference type="NCBI Taxonomy" id="33038"/>
    <lineage>
        <taxon>Bacteria</taxon>
        <taxon>Bacillati</taxon>
        <taxon>Bacillota</taxon>
        <taxon>Clostridia</taxon>
        <taxon>Lachnospirales</taxon>
        <taxon>Lachnospiraceae</taxon>
        <taxon>Mediterraneibacter</taxon>
    </lineage>
</organism>
<dbReference type="AlphaFoldDB" id="A0A9Q4HX07"/>
<comment type="caution">
    <text evidence="1">The sequence shown here is derived from an EMBL/GenBank/DDBJ whole genome shotgun (WGS) entry which is preliminary data.</text>
</comment>
<name>A0A9Q4HX07_MEDGN</name>
<proteinExistence type="predicted"/>
<evidence type="ECO:0000313" key="2">
    <source>
        <dbReference type="Proteomes" id="UP001079535"/>
    </source>
</evidence>